<feature type="compositionally biased region" description="Polar residues" evidence="1">
    <location>
        <begin position="153"/>
        <end position="163"/>
    </location>
</feature>
<dbReference type="GO" id="GO:0003677">
    <property type="term" value="F:DNA binding"/>
    <property type="evidence" value="ECO:0007669"/>
    <property type="project" value="InterPro"/>
</dbReference>
<dbReference type="SUPFAM" id="SSF55455">
    <property type="entry name" value="SRF-like"/>
    <property type="match status" value="1"/>
</dbReference>
<dbReference type="GO" id="GO:0046983">
    <property type="term" value="F:protein dimerization activity"/>
    <property type="evidence" value="ECO:0007669"/>
    <property type="project" value="InterPro"/>
</dbReference>
<evidence type="ECO:0000256" key="1">
    <source>
        <dbReference type="SAM" id="MobiDB-lite"/>
    </source>
</evidence>
<feature type="region of interest" description="Disordered" evidence="1">
    <location>
        <begin position="136"/>
        <end position="170"/>
    </location>
</feature>
<dbReference type="eggNOG" id="KOG0014">
    <property type="taxonomic scope" value="Eukaryota"/>
</dbReference>
<evidence type="ECO:0000313" key="2">
    <source>
        <dbReference type="EMBL" id="EOA32810.1"/>
    </source>
</evidence>
<evidence type="ECO:0008006" key="4">
    <source>
        <dbReference type="Google" id="ProtNLM"/>
    </source>
</evidence>
<organism evidence="2 3">
    <name type="scientific">Capsella rubella</name>
    <dbReference type="NCBI Taxonomy" id="81985"/>
    <lineage>
        <taxon>Eukaryota</taxon>
        <taxon>Viridiplantae</taxon>
        <taxon>Streptophyta</taxon>
        <taxon>Embryophyta</taxon>
        <taxon>Tracheophyta</taxon>
        <taxon>Spermatophyta</taxon>
        <taxon>Magnoliopsida</taxon>
        <taxon>eudicotyledons</taxon>
        <taxon>Gunneridae</taxon>
        <taxon>Pentapetalae</taxon>
        <taxon>rosids</taxon>
        <taxon>malvids</taxon>
        <taxon>Brassicales</taxon>
        <taxon>Brassicaceae</taxon>
        <taxon>Camelineae</taxon>
        <taxon>Capsella</taxon>
    </lineage>
</organism>
<dbReference type="AlphaFoldDB" id="R0I490"/>
<dbReference type="InterPro" id="IPR036879">
    <property type="entry name" value="TF_MADSbox_sf"/>
</dbReference>
<proteinExistence type="predicted"/>
<feature type="non-terminal residue" evidence="2">
    <location>
        <position position="1"/>
    </location>
</feature>
<sequence>KSSRFEKIYNSVTEKVKELNILSNVRACLIITSPNDAKPVVWPSLETTHGLLDQFYALPKFMQHKYAMSVESYLEERINKIQEKLAANNNEKKKYAINEMMAQLQDGSISIADPSWSDQRYDFRLIKNTRNDVFVGDRQDDERDEATRRADISASSENGSNYLTDKLGFPPKPEIYQQIRSENHHFEMDPTFPQMMTFNGLLGPVSQHSQNQNMTSNLIMVMIPPRQYPYQGSSSNGNHHLEMDPVFPQMMSSNGLHGSVSQPSQNHYMNNNPINHNINNSQIMDMNPPRQYPFHIMNHEVGVNEGGYNICNSQFYGNNNIIATNDKSRQEPTPSEPTGGENHADAMPFDINNILNSKLVHVLSLAKL</sequence>
<name>R0I490_9BRAS</name>
<accession>R0I490</accession>
<evidence type="ECO:0000313" key="3">
    <source>
        <dbReference type="Proteomes" id="UP000029121"/>
    </source>
</evidence>
<dbReference type="EMBL" id="KB870807">
    <property type="protein sequence ID" value="EOA32810.1"/>
    <property type="molecule type" value="Genomic_DNA"/>
</dbReference>
<reference evidence="3" key="1">
    <citation type="journal article" date="2013" name="Nat. Genet.">
        <title>The Capsella rubella genome and the genomic consequences of rapid mating system evolution.</title>
        <authorList>
            <person name="Slotte T."/>
            <person name="Hazzouri K.M."/>
            <person name="Agren J.A."/>
            <person name="Koenig D."/>
            <person name="Maumus F."/>
            <person name="Guo Y.L."/>
            <person name="Steige K."/>
            <person name="Platts A.E."/>
            <person name="Escobar J.S."/>
            <person name="Newman L.K."/>
            <person name="Wang W."/>
            <person name="Mandakova T."/>
            <person name="Vello E."/>
            <person name="Smith L.M."/>
            <person name="Henz S.R."/>
            <person name="Steffen J."/>
            <person name="Takuno S."/>
            <person name="Brandvain Y."/>
            <person name="Coop G."/>
            <person name="Andolfatto P."/>
            <person name="Hu T.T."/>
            <person name="Blanchette M."/>
            <person name="Clark R.M."/>
            <person name="Quesneville H."/>
            <person name="Nordborg M."/>
            <person name="Gaut B.S."/>
            <person name="Lysak M.A."/>
            <person name="Jenkins J."/>
            <person name="Grimwood J."/>
            <person name="Chapman J."/>
            <person name="Prochnik S."/>
            <person name="Shu S."/>
            <person name="Rokhsar D."/>
            <person name="Schmutz J."/>
            <person name="Weigel D."/>
            <person name="Wright S.I."/>
        </authorList>
    </citation>
    <scope>NUCLEOTIDE SEQUENCE [LARGE SCALE GENOMIC DNA]</scope>
    <source>
        <strain evidence="3">cv. Monte Gargano</strain>
    </source>
</reference>
<feature type="compositionally biased region" description="Basic and acidic residues" evidence="1">
    <location>
        <begin position="136"/>
        <end position="151"/>
    </location>
</feature>
<gene>
    <name evidence="2" type="ORF">CARUB_v10016121mg</name>
</gene>
<keyword evidence="3" id="KW-1185">Reference proteome</keyword>
<feature type="region of interest" description="Disordered" evidence="1">
    <location>
        <begin position="324"/>
        <end position="345"/>
    </location>
</feature>
<protein>
    <recommendedName>
        <fullName evidence="4">MADS-box domain-containing protein</fullName>
    </recommendedName>
</protein>
<dbReference type="Proteomes" id="UP000029121">
    <property type="component" value="Unassembled WGS sequence"/>
</dbReference>